<dbReference type="PANTHER" id="PTHR11893">
    <property type="entry name" value="INNEXIN"/>
    <property type="match status" value="1"/>
</dbReference>
<sequence>MERLVKVLFQVQEYQVHADDDFIDRMNRRYTPSILVMFTVLVTMKQYVGSPIDCWCPAQFTSAHRDYTNTVCWVSDTYHVPFEEDMPKAEEPRKMISYYQWVPVLLLTQAVLFVFPYVCWRFLNRRVGISLTSLVEAAQSCQKALYPDSKEKTMRYMVMQVDSYLVRQRHSRRDAFGRFRDALARYCCFMCYKFTGSYLTFSYACIKLMYLLNIIAQLFMLDIFLGMDRSYHLYGIRVM</sequence>
<organism evidence="10">
    <name type="scientific">Capitella teleta</name>
    <name type="common">Polychaete worm</name>
    <dbReference type="NCBI Taxonomy" id="283909"/>
    <lineage>
        <taxon>Eukaryota</taxon>
        <taxon>Metazoa</taxon>
        <taxon>Spiralia</taxon>
        <taxon>Lophotrochozoa</taxon>
        <taxon>Annelida</taxon>
        <taxon>Polychaeta</taxon>
        <taxon>Sedentaria</taxon>
        <taxon>Scolecida</taxon>
        <taxon>Capitellidae</taxon>
        <taxon>Capitella</taxon>
    </lineage>
</organism>
<comment type="caution">
    <text evidence="9">Lacks conserved residue(s) required for the propagation of feature annotation.</text>
</comment>
<dbReference type="EMBL" id="KB300949">
    <property type="protein sequence ID" value="ELU06127.1"/>
    <property type="molecule type" value="Genomic_DNA"/>
</dbReference>
<evidence type="ECO:0000256" key="7">
    <source>
        <dbReference type="ARBA" id="ARBA00023136"/>
    </source>
</evidence>
<dbReference type="PANTHER" id="PTHR11893:SF36">
    <property type="entry name" value="INNEXIN-5"/>
    <property type="match status" value="1"/>
</dbReference>
<keyword evidence="2 9" id="KW-0813">Transport</keyword>
<keyword evidence="3" id="KW-1003">Cell membrane</keyword>
<evidence type="ECO:0000256" key="2">
    <source>
        <dbReference type="ARBA" id="ARBA00022448"/>
    </source>
</evidence>
<dbReference type="HOGENOM" id="CLU_035763_3_0_1"/>
<accession>R7UQC5</accession>
<evidence type="ECO:0000313" key="12">
    <source>
        <dbReference type="Proteomes" id="UP000014760"/>
    </source>
</evidence>
<evidence type="ECO:0000256" key="3">
    <source>
        <dbReference type="ARBA" id="ARBA00022475"/>
    </source>
</evidence>
<name>R7UQC5_CAPTE</name>
<protein>
    <recommendedName>
        <fullName evidence="9">Innexin</fullName>
    </recommendedName>
</protein>
<evidence type="ECO:0000256" key="4">
    <source>
        <dbReference type="ARBA" id="ARBA00022692"/>
    </source>
</evidence>
<dbReference type="Pfam" id="PF00876">
    <property type="entry name" value="Innexin"/>
    <property type="match status" value="1"/>
</dbReference>
<reference evidence="11" key="3">
    <citation type="submission" date="2015-06" db="UniProtKB">
        <authorList>
            <consortium name="EnsemblMetazoa"/>
        </authorList>
    </citation>
    <scope>IDENTIFICATION</scope>
</reference>
<dbReference type="Proteomes" id="UP000014760">
    <property type="component" value="Unassembled WGS sequence"/>
</dbReference>
<evidence type="ECO:0000256" key="1">
    <source>
        <dbReference type="ARBA" id="ARBA00004651"/>
    </source>
</evidence>
<keyword evidence="7 9" id="KW-0472">Membrane</keyword>
<dbReference type="OrthoDB" id="5867527at2759"/>
<dbReference type="OMA" id="IWIGREW"/>
<comment type="function">
    <text evidence="9">Structural component of the gap junctions.</text>
</comment>
<evidence type="ECO:0000256" key="6">
    <source>
        <dbReference type="ARBA" id="ARBA00023065"/>
    </source>
</evidence>
<dbReference type="InterPro" id="IPR000990">
    <property type="entry name" value="Innexin"/>
</dbReference>
<dbReference type="PROSITE" id="PS51013">
    <property type="entry name" value="PANNEXIN"/>
    <property type="match status" value="1"/>
</dbReference>
<gene>
    <name evidence="9" type="primary">inx</name>
    <name evidence="10" type="ORF">CAPTEDRAFT_137161</name>
</gene>
<feature type="transmembrane region" description="Helical" evidence="9">
    <location>
        <begin position="98"/>
        <end position="120"/>
    </location>
</feature>
<dbReference type="PRINTS" id="PR01262">
    <property type="entry name" value="INNEXIN"/>
</dbReference>
<dbReference type="GO" id="GO:0034220">
    <property type="term" value="P:monoatomic ion transmembrane transport"/>
    <property type="evidence" value="ECO:0007669"/>
    <property type="project" value="UniProtKB-KW"/>
</dbReference>
<keyword evidence="12" id="KW-1185">Reference proteome</keyword>
<feature type="non-terminal residue" evidence="10">
    <location>
        <position position="239"/>
    </location>
</feature>
<reference evidence="10 12" key="2">
    <citation type="journal article" date="2013" name="Nature">
        <title>Insights into bilaterian evolution from three spiralian genomes.</title>
        <authorList>
            <person name="Simakov O."/>
            <person name="Marletaz F."/>
            <person name="Cho S.J."/>
            <person name="Edsinger-Gonzales E."/>
            <person name="Havlak P."/>
            <person name="Hellsten U."/>
            <person name="Kuo D.H."/>
            <person name="Larsson T."/>
            <person name="Lv J."/>
            <person name="Arendt D."/>
            <person name="Savage R."/>
            <person name="Osoegawa K."/>
            <person name="de Jong P."/>
            <person name="Grimwood J."/>
            <person name="Chapman J.A."/>
            <person name="Shapiro H."/>
            <person name="Aerts A."/>
            <person name="Otillar R.P."/>
            <person name="Terry A.Y."/>
            <person name="Boore J.L."/>
            <person name="Grigoriev I.V."/>
            <person name="Lindberg D.R."/>
            <person name="Seaver E.C."/>
            <person name="Weisblat D.A."/>
            <person name="Putnam N.H."/>
            <person name="Rokhsar D.S."/>
        </authorList>
    </citation>
    <scope>NUCLEOTIDE SEQUENCE</scope>
    <source>
        <strain evidence="10 12">I ESC-2004</strain>
    </source>
</reference>
<feature type="transmembrane region" description="Helical" evidence="9">
    <location>
        <begin position="210"/>
        <end position="227"/>
    </location>
</feature>
<evidence type="ECO:0000313" key="11">
    <source>
        <dbReference type="EnsemblMetazoa" id="CapteP137161"/>
    </source>
</evidence>
<proteinExistence type="inferred from homology"/>
<keyword evidence="5 9" id="KW-1133">Transmembrane helix</keyword>
<dbReference type="FunCoup" id="R7UQC5">
    <property type="interactions" value="115"/>
</dbReference>
<reference evidence="12" key="1">
    <citation type="submission" date="2012-12" db="EMBL/GenBank/DDBJ databases">
        <authorList>
            <person name="Hellsten U."/>
            <person name="Grimwood J."/>
            <person name="Chapman J.A."/>
            <person name="Shapiro H."/>
            <person name="Aerts A."/>
            <person name="Otillar R.P."/>
            <person name="Terry A.Y."/>
            <person name="Boore J.L."/>
            <person name="Simakov O."/>
            <person name="Marletaz F."/>
            <person name="Cho S.-J."/>
            <person name="Edsinger-Gonzales E."/>
            <person name="Havlak P."/>
            <person name="Kuo D.-H."/>
            <person name="Larsson T."/>
            <person name="Lv J."/>
            <person name="Arendt D."/>
            <person name="Savage R."/>
            <person name="Osoegawa K."/>
            <person name="de Jong P."/>
            <person name="Lindberg D.R."/>
            <person name="Seaver E.C."/>
            <person name="Weisblat D.A."/>
            <person name="Putnam N.H."/>
            <person name="Grigoriev I.V."/>
            <person name="Rokhsar D.S."/>
        </authorList>
    </citation>
    <scope>NUCLEOTIDE SEQUENCE</scope>
    <source>
        <strain evidence="12">I ESC-2004</strain>
    </source>
</reference>
<keyword evidence="8 9" id="KW-0407">Ion channel</keyword>
<dbReference type="STRING" id="283909.R7UQC5"/>
<evidence type="ECO:0000256" key="5">
    <source>
        <dbReference type="ARBA" id="ARBA00022989"/>
    </source>
</evidence>
<dbReference type="EnsemblMetazoa" id="CapteT137161">
    <property type="protein sequence ID" value="CapteP137161"/>
    <property type="gene ID" value="CapteG137161"/>
</dbReference>
<keyword evidence="4 9" id="KW-0812">Transmembrane</keyword>
<evidence type="ECO:0000256" key="8">
    <source>
        <dbReference type="ARBA" id="ARBA00023303"/>
    </source>
</evidence>
<evidence type="ECO:0000256" key="9">
    <source>
        <dbReference type="RuleBase" id="RU010713"/>
    </source>
</evidence>
<comment type="similarity">
    <text evidence="9">Belongs to the pannexin family.</text>
</comment>
<dbReference type="EMBL" id="AMQN01001253">
    <property type="status" value="NOT_ANNOTATED_CDS"/>
    <property type="molecule type" value="Genomic_DNA"/>
</dbReference>
<dbReference type="GO" id="GO:0005886">
    <property type="term" value="C:plasma membrane"/>
    <property type="evidence" value="ECO:0007669"/>
    <property type="project" value="UniProtKB-SubCell"/>
</dbReference>
<evidence type="ECO:0000313" key="10">
    <source>
        <dbReference type="EMBL" id="ELU06127.1"/>
    </source>
</evidence>
<dbReference type="GO" id="GO:0005921">
    <property type="term" value="C:gap junction"/>
    <property type="evidence" value="ECO:0007669"/>
    <property type="project" value="UniProtKB-UniRule"/>
</dbReference>
<keyword evidence="6 9" id="KW-0406">Ion transport</keyword>
<comment type="subcellular location">
    <subcellularLocation>
        <location evidence="1 9">Cell membrane</location>
        <topology evidence="1 9">Multi-pass membrane protein</topology>
    </subcellularLocation>
</comment>
<dbReference type="AlphaFoldDB" id="R7UQC5"/>